<reference evidence="11" key="1">
    <citation type="submission" date="2017-01" db="EMBL/GenBank/DDBJ databases">
        <authorList>
            <person name="Wang Y."/>
            <person name="White M."/>
            <person name="Kvist S."/>
            <person name="Moncalvo J.-M."/>
        </authorList>
    </citation>
    <scope>NUCLEOTIDE SEQUENCE [LARGE SCALE GENOMIC DNA]</scope>
    <source>
        <strain evidence="11">COL-18-3</strain>
    </source>
</reference>
<evidence type="ECO:0000256" key="1">
    <source>
        <dbReference type="ARBA" id="ARBA00011073"/>
    </source>
</evidence>
<dbReference type="PROSITE" id="PS51892">
    <property type="entry name" value="SUBTILASE"/>
    <property type="match status" value="1"/>
</dbReference>
<dbReference type="SUPFAM" id="SSF52743">
    <property type="entry name" value="Subtilisin-like"/>
    <property type="match status" value="1"/>
</dbReference>
<keyword evidence="7" id="KW-0732">Signal</keyword>
<dbReference type="InterPro" id="IPR000209">
    <property type="entry name" value="Peptidase_S8/S53_dom"/>
</dbReference>
<dbReference type="AlphaFoldDB" id="A0A1R1PD26"/>
<dbReference type="InterPro" id="IPR010259">
    <property type="entry name" value="S8pro/Inhibitor_I9"/>
</dbReference>
<feature type="active site" description="Charge relay system" evidence="5">
    <location>
        <position position="182"/>
    </location>
</feature>
<evidence type="ECO:0000256" key="7">
    <source>
        <dbReference type="SAM" id="SignalP"/>
    </source>
</evidence>
<dbReference type="GO" id="GO:0005615">
    <property type="term" value="C:extracellular space"/>
    <property type="evidence" value="ECO:0007669"/>
    <property type="project" value="TreeGrafter"/>
</dbReference>
<dbReference type="PROSITE" id="PS00138">
    <property type="entry name" value="SUBTILASE_SER"/>
    <property type="match status" value="1"/>
</dbReference>
<evidence type="ECO:0000256" key="5">
    <source>
        <dbReference type="PROSITE-ProRule" id="PRU01240"/>
    </source>
</evidence>
<name>A0A1R1PD26_ZANCU</name>
<dbReference type="OrthoDB" id="19448at2759"/>
<evidence type="ECO:0000259" key="9">
    <source>
        <dbReference type="Pfam" id="PF05922"/>
    </source>
</evidence>
<dbReference type="PROSITE" id="PS00136">
    <property type="entry name" value="SUBTILASE_ASP"/>
    <property type="match status" value="1"/>
</dbReference>
<evidence type="ECO:0000256" key="6">
    <source>
        <dbReference type="RuleBase" id="RU003355"/>
    </source>
</evidence>
<accession>A0A1R1PD26</accession>
<evidence type="ECO:0000256" key="2">
    <source>
        <dbReference type="ARBA" id="ARBA00022670"/>
    </source>
</evidence>
<dbReference type="PRINTS" id="PR00723">
    <property type="entry name" value="SUBTILISIN"/>
</dbReference>
<dbReference type="InterPro" id="IPR050131">
    <property type="entry name" value="Peptidase_S8_subtilisin-like"/>
</dbReference>
<sequence length="426" mass="45367">MRIDLQLFMICTLFGLVSSARTGGPAKITYNKATLRAAPTDKKRFNVILRGSTVSKRDQRKDLSQSLNKSVGFLNNIINRSLVANFASNGESEKLHSTYLIGNNFAGYTATLSADTINLVSNQDEVAYIEEDMDITIHVYQKFAPWGLGRLNKEKNDRELNVYDVDYKVSETGKGVTVYLIDSGIRATHMDFEGRVADQVAFVSSDKSVDERGHGTGVAGVVGGKRTGVAKDATLKSIKVIDNTSGSVSTVLKGIQWVMDDYVNGGKKPSIVNMSVGLESSHSNSMDDSVAAMISSGLQVIVAAGNTGIDACNISPSSVSDSVVVGAISNDSDKYSKFSNMGSCITLSAPGELILRPISSDDVSFIPSSGTSVAAPIVTGLVALYLEKNPTATPAQIKQYLIDTSKAAATSTPKDTTNLIAQYVSI</sequence>
<dbReference type="PROSITE" id="PS00137">
    <property type="entry name" value="SUBTILASE_HIS"/>
    <property type="match status" value="1"/>
</dbReference>
<keyword evidence="2 5" id="KW-0645">Protease</keyword>
<feature type="chain" id="PRO_5012729204" evidence="7">
    <location>
        <begin position="20"/>
        <end position="426"/>
    </location>
</feature>
<comment type="caution">
    <text evidence="10">The sequence shown here is derived from an EMBL/GenBank/DDBJ whole genome shotgun (WGS) entry which is preliminary data.</text>
</comment>
<dbReference type="Gene3D" id="3.40.50.200">
    <property type="entry name" value="Peptidase S8/S53 domain"/>
    <property type="match status" value="1"/>
</dbReference>
<comment type="similarity">
    <text evidence="1 5 6">Belongs to the peptidase S8 family.</text>
</comment>
<dbReference type="Proteomes" id="UP000188320">
    <property type="component" value="Unassembled WGS sequence"/>
</dbReference>
<protein>
    <submittedName>
        <fullName evidence="10">Subtilase-type proteinase psp3</fullName>
    </submittedName>
</protein>
<dbReference type="FunFam" id="3.40.50.200:FF:000016">
    <property type="entry name" value="Proprotein convertase subtilisin/kexin type 9"/>
    <property type="match status" value="1"/>
</dbReference>
<dbReference type="Pfam" id="PF05922">
    <property type="entry name" value="Inhibitor_I9"/>
    <property type="match status" value="1"/>
</dbReference>
<evidence type="ECO:0000256" key="4">
    <source>
        <dbReference type="ARBA" id="ARBA00022825"/>
    </source>
</evidence>
<feature type="active site" description="Charge relay system" evidence="5">
    <location>
        <position position="372"/>
    </location>
</feature>
<dbReference type="GO" id="GO:0006508">
    <property type="term" value="P:proteolysis"/>
    <property type="evidence" value="ECO:0007669"/>
    <property type="project" value="UniProtKB-KW"/>
</dbReference>
<dbReference type="PANTHER" id="PTHR43806">
    <property type="entry name" value="PEPTIDASE S8"/>
    <property type="match status" value="1"/>
</dbReference>
<evidence type="ECO:0000256" key="3">
    <source>
        <dbReference type="ARBA" id="ARBA00022801"/>
    </source>
</evidence>
<keyword evidence="3 5" id="KW-0378">Hydrolase</keyword>
<dbReference type="Pfam" id="PF00082">
    <property type="entry name" value="Peptidase_S8"/>
    <property type="match status" value="1"/>
</dbReference>
<dbReference type="EMBL" id="LSSK01001806">
    <property type="protein sequence ID" value="OMH78772.1"/>
    <property type="molecule type" value="Genomic_DNA"/>
</dbReference>
<evidence type="ECO:0000313" key="10">
    <source>
        <dbReference type="EMBL" id="OMH78772.1"/>
    </source>
</evidence>
<evidence type="ECO:0000313" key="11">
    <source>
        <dbReference type="Proteomes" id="UP000188320"/>
    </source>
</evidence>
<organism evidence="10 11">
    <name type="scientific">Zancudomyces culisetae</name>
    <name type="common">Gut fungus</name>
    <name type="synonym">Smittium culisetae</name>
    <dbReference type="NCBI Taxonomy" id="1213189"/>
    <lineage>
        <taxon>Eukaryota</taxon>
        <taxon>Fungi</taxon>
        <taxon>Fungi incertae sedis</taxon>
        <taxon>Zoopagomycota</taxon>
        <taxon>Kickxellomycotina</taxon>
        <taxon>Harpellomycetes</taxon>
        <taxon>Harpellales</taxon>
        <taxon>Legeriomycetaceae</taxon>
        <taxon>Zancudomyces</taxon>
    </lineage>
</organism>
<dbReference type="GO" id="GO:0004252">
    <property type="term" value="F:serine-type endopeptidase activity"/>
    <property type="evidence" value="ECO:0007669"/>
    <property type="project" value="UniProtKB-UniRule"/>
</dbReference>
<gene>
    <name evidence="10" type="ORF">AX774_g7830</name>
</gene>
<dbReference type="InterPro" id="IPR036852">
    <property type="entry name" value="Peptidase_S8/S53_dom_sf"/>
</dbReference>
<dbReference type="InterPro" id="IPR022398">
    <property type="entry name" value="Peptidase_S8_His-AS"/>
</dbReference>
<feature type="domain" description="Inhibitor I9" evidence="9">
    <location>
        <begin position="76"/>
        <end position="138"/>
    </location>
</feature>
<keyword evidence="11" id="KW-1185">Reference proteome</keyword>
<proteinExistence type="inferred from homology"/>
<dbReference type="InterPro" id="IPR023827">
    <property type="entry name" value="Peptidase_S8_Asp-AS"/>
</dbReference>
<keyword evidence="4 5" id="KW-0720">Serine protease</keyword>
<dbReference type="PANTHER" id="PTHR43806:SF11">
    <property type="entry name" value="CEREVISIN-RELATED"/>
    <property type="match status" value="1"/>
</dbReference>
<dbReference type="InterPro" id="IPR015500">
    <property type="entry name" value="Peptidase_S8_subtilisin-rel"/>
</dbReference>
<feature type="signal peptide" evidence="7">
    <location>
        <begin position="1"/>
        <end position="19"/>
    </location>
</feature>
<feature type="domain" description="Peptidase S8/S53" evidence="8">
    <location>
        <begin position="173"/>
        <end position="409"/>
    </location>
</feature>
<feature type="active site" description="Charge relay system" evidence="5">
    <location>
        <position position="214"/>
    </location>
</feature>
<evidence type="ECO:0000259" key="8">
    <source>
        <dbReference type="Pfam" id="PF00082"/>
    </source>
</evidence>
<dbReference type="InterPro" id="IPR023828">
    <property type="entry name" value="Peptidase_S8_Ser-AS"/>
</dbReference>